<dbReference type="AlphaFoldDB" id="A6FZ28"/>
<dbReference type="Proteomes" id="UP000005801">
    <property type="component" value="Unassembled WGS sequence"/>
</dbReference>
<dbReference type="RefSeq" id="WP_006969727.1">
    <property type="nucleotide sequence ID" value="NZ_ABCS01000005.1"/>
</dbReference>
<name>A6FZ28_9BACT</name>
<protein>
    <submittedName>
        <fullName evidence="2">Uncharacterized protein</fullName>
    </submittedName>
</protein>
<keyword evidence="3" id="KW-1185">Reference proteome</keyword>
<dbReference type="EMBL" id="ABCS01000005">
    <property type="protein sequence ID" value="EDM81183.1"/>
    <property type="molecule type" value="Genomic_DNA"/>
</dbReference>
<evidence type="ECO:0000256" key="1">
    <source>
        <dbReference type="SAM" id="MobiDB-lite"/>
    </source>
</evidence>
<proteinExistence type="predicted"/>
<comment type="caution">
    <text evidence="2">The sequence shown here is derived from an EMBL/GenBank/DDBJ whole genome shotgun (WGS) entry which is preliminary data.</text>
</comment>
<gene>
    <name evidence="2" type="ORF">PPSIR1_30245</name>
</gene>
<sequence length="1040" mass="109115">MAEVEGVRAWDQGGKLRIETVDVGKRLSLAVTKAKPEGQAGSDFSTSATGESPRLGASSGIDDSAVLRRSELIALLNDAATREGQRHGRPAAIAAGTQVAVGVRFEADKLELSVPRGHTIELDHANCCQALLRRVGPEPADGADPNFEAATLANGREVIRSKELGATPDLGGGGWLDVKVDGAVRRVWLDGAPARIELGADEAWTSSGGSLKLRLGGAGAWTTIELAAMPSLTRLAGAIVGGSNDLSVRLAYHLAFESAFPGGKGVELEAQREAYGVFSRARARDGRGGPALDCARAEGQGEAELSPEIMRVVGEPKPGYASAVTGPANAQVLELSGAGFNLRVHPATVDPFAFTIDGAKAKTAAFPPKGRAMGRRVLRYRVDMRATGGGADRQTWLQLVACPASVRAAGPVVPWLLDGEAKLDVEVFRGPSRTQVEVHLGWVADLARTLAARPNAKASEVAEAVRERIAATIQREAPLLRAWFVPSSAGARTLLQLETVGAGTGWRLRLTGAAVLRALGFDDAAISGAGVLEVLGVGNVADEKGVSADELRAAFDAAAAFTCESGHASPPAIEAHVLGAFTRRYGAQRDGKRAHLRLRSTSTGCGSSLAVLDGGAPFDFEPSLLRAPACNAAVVLPPPAATVTFAAAQTLKIRFDAGSGSPKTASLNLAAGTYDRTQLITALRGAVSSAWAGQVARFPDDKVVIETRTQGLRGAVELPHAGSSADIAAAFGVSLAAPTKARGWPGQDAFVANEAFRKGFGAFFPKVGPTDQHVPARGYRSRPIGGAVKPKKDVRWRFHGHDGTTARTSPELTLDEGWSAQTLATRVDQILGQGAPGNVRIGHAHACPDGSVQIEAASGAFLYFEFADVGGTLGPPGVNTPNPHTGERVDIKADPGLDLRMSDVLRTYRCVHDLRGEARVGEAGDFIDMGWHRPPTSTTWGITHTHTKSGTNLDNYPIELSAWPWGRVLLSARAEAAKPDGYADAGEMIVSSGTHAGVTFVHAARYWVGFTAKTHKWVGLEPLQLGVRTFAGEVLVDWVL</sequence>
<feature type="region of interest" description="Disordered" evidence="1">
    <location>
        <begin position="34"/>
        <end position="61"/>
    </location>
</feature>
<reference evidence="2 3" key="1">
    <citation type="submission" date="2007-06" db="EMBL/GenBank/DDBJ databases">
        <authorList>
            <person name="Shimkets L."/>
            <person name="Ferriera S."/>
            <person name="Johnson J."/>
            <person name="Kravitz S."/>
            <person name="Beeson K."/>
            <person name="Sutton G."/>
            <person name="Rogers Y.-H."/>
            <person name="Friedman R."/>
            <person name="Frazier M."/>
            <person name="Venter J.C."/>
        </authorList>
    </citation>
    <scope>NUCLEOTIDE SEQUENCE [LARGE SCALE GENOMIC DNA]</scope>
    <source>
        <strain evidence="2 3">SIR-1</strain>
    </source>
</reference>
<evidence type="ECO:0000313" key="3">
    <source>
        <dbReference type="Proteomes" id="UP000005801"/>
    </source>
</evidence>
<accession>A6FZ28</accession>
<dbReference type="STRING" id="391625.PPSIR1_30245"/>
<evidence type="ECO:0000313" key="2">
    <source>
        <dbReference type="EMBL" id="EDM81183.1"/>
    </source>
</evidence>
<organism evidence="2 3">
    <name type="scientific">Plesiocystis pacifica SIR-1</name>
    <dbReference type="NCBI Taxonomy" id="391625"/>
    <lineage>
        <taxon>Bacteria</taxon>
        <taxon>Pseudomonadati</taxon>
        <taxon>Myxococcota</taxon>
        <taxon>Polyangia</taxon>
        <taxon>Nannocystales</taxon>
        <taxon>Nannocystaceae</taxon>
        <taxon>Plesiocystis</taxon>
    </lineage>
</organism>